<evidence type="ECO:0000313" key="2">
    <source>
        <dbReference type="EMBL" id="OYQ33466.1"/>
    </source>
</evidence>
<accession>A0A255YW51</accession>
<name>A0A255YW51_9PROT</name>
<keyword evidence="3" id="KW-1185">Reference proteome</keyword>
<proteinExistence type="predicted"/>
<dbReference type="Proteomes" id="UP000216998">
    <property type="component" value="Unassembled WGS sequence"/>
</dbReference>
<comment type="caution">
    <text evidence="2">The sequence shown here is derived from an EMBL/GenBank/DDBJ whole genome shotgun (WGS) entry which is preliminary data.</text>
</comment>
<sequence length="108" mass="9761">MLPPAAEVGGGWGAGAAFGAGVGRDGSDGASDGAGGTVRAGARGAIPSPMSSKSVRLLDAAGVAVLTGGVVDGGRGWVAATTMAAMVAPGCICGSACIGGTGVCAAAA</sequence>
<evidence type="ECO:0000256" key="1">
    <source>
        <dbReference type="SAM" id="MobiDB-lite"/>
    </source>
</evidence>
<dbReference type="AlphaFoldDB" id="A0A255YW51"/>
<evidence type="ECO:0000313" key="3">
    <source>
        <dbReference type="Proteomes" id="UP000216998"/>
    </source>
</evidence>
<dbReference type="EMBL" id="NOXU01000030">
    <property type="protein sequence ID" value="OYQ33466.1"/>
    <property type="molecule type" value="Genomic_DNA"/>
</dbReference>
<reference evidence="2 3" key="1">
    <citation type="submission" date="2017-07" db="EMBL/GenBank/DDBJ databases">
        <title>Niveispirillum cyanobacteriorum sp. nov., isolated from cyanobacterial aggregates in a eutrophic lake.</title>
        <authorList>
            <person name="Cai H."/>
        </authorList>
    </citation>
    <scope>NUCLEOTIDE SEQUENCE [LARGE SCALE GENOMIC DNA]</scope>
    <source>
        <strain evidence="3">TH1-14</strain>
    </source>
</reference>
<gene>
    <name evidence="2" type="ORF">CHU95_13780</name>
</gene>
<organism evidence="2 3">
    <name type="scientific">Niveispirillum lacus</name>
    <dbReference type="NCBI Taxonomy" id="1981099"/>
    <lineage>
        <taxon>Bacteria</taxon>
        <taxon>Pseudomonadati</taxon>
        <taxon>Pseudomonadota</taxon>
        <taxon>Alphaproteobacteria</taxon>
        <taxon>Rhodospirillales</taxon>
        <taxon>Azospirillaceae</taxon>
        <taxon>Niveispirillum</taxon>
    </lineage>
</organism>
<protein>
    <submittedName>
        <fullName evidence="2">Uncharacterized protein</fullName>
    </submittedName>
</protein>
<feature type="region of interest" description="Disordered" evidence="1">
    <location>
        <begin position="25"/>
        <end position="50"/>
    </location>
</feature>